<sequence length="71" mass="8303">MGKFTEIISGIITVLIVISFWYLIRRIVKAYSNRINDAEDYKQNLTTILEEIRDELKISNNSKNKNTNEPL</sequence>
<proteinExistence type="predicted"/>
<dbReference type="OrthoDB" id="1375733at2"/>
<keyword evidence="4" id="KW-1185">Reference proteome</keyword>
<evidence type="ECO:0000256" key="1">
    <source>
        <dbReference type="SAM" id="Coils"/>
    </source>
</evidence>
<keyword evidence="2" id="KW-0472">Membrane</keyword>
<protein>
    <submittedName>
        <fullName evidence="3">Uncharacterized protein</fullName>
    </submittedName>
</protein>
<feature type="transmembrane region" description="Helical" evidence="2">
    <location>
        <begin position="6"/>
        <end position="24"/>
    </location>
</feature>
<dbReference type="STRING" id="178356.SAMN05216269_10327"/>
<evidence type="ECO:0000313" key="3">
    <source>
        <dbReference type="EMBL" id="SHM18112.1"/>
    </source>
</evidence>
<dbReference type="RefSeq" id="WP_073205892.1">
    <property type="nucleotide sequence ID" value="NZ_FRCL01000003.1"/>
</dbReference>
<dbReference type="EMBL" id="FRCL01000003">
    <property type="protein sequence ID" value="SHM18112.1"/>
    <property type="molecule type" value="Genomic_DNA"/>
</dbReference>
<dbReference type="AlphaFoldDB" id="A0A1M7GNX8"/>
<keyword evidence="2" id="KW-0812">Transmembrane</keyword>
<evidence type="ECO:0000313" key="4">
    <source>
        <dbReference type="Proteomes" id="UP000184092"/>
    </source>
</evidence>
<keyword evidence="1" id="KW-0175">Coiled coil</keyword>
<dbReference type="Proteomes" id="UP000184092">
    <property type="component" value="Unassembled WGS sequence"/>
</dbReference>
<evidence type="ECO:0000256" key="2">
    <source>
        <dbReference type="SAM" id="Phobius"/>
    </source>
</evidence>
<name>A0A1M7GNX8_9FLAO</name>
<accession>A0A1M7GNX8</accession>
<gene>
    <name evidence="3" type="ORF">SAMN05216269_10327</name>
</gene>
<feature type="coiled-coil region" evidence="1">
    <location>
        <begin position="35"/>
        <end position="69"/>
    </location>
</feature>
<reference evidence="4" key="1">
    <citation type="submission" date="2016-11" db="EMBL/GenBank/DDBJ databases">
        <authorList>
            <person name="Varghese N."/>
            <person name="Submissions S."/>
        </authorList>
    </citation>
    <scope>NUCLEOTIDE SEQUENCE [LARGE SCALE GENOMIC DNA]</scope>
    <source>
        <strain evidence="4">CGMCC 1.2749</strain>
    </source>
</reference>
<organism evidence="3 4">
    <name type="scientific">Flavobacterium xinjiangense</name>
    <dbReference type="NCBI Taxonomy" id="178356"/>
    <lineage>
        <taxon>Bacteria</taxon>
        <taxon>Pseudomonadati</taxon>
        <taxon>Bacteroidota</taxon>
        <taxon>Flavobacteriia</taxon>
        <taxon>Flavobacteriales</taxon>
        <taxon>Flavobacteriaceae</taxon>
        <taxon>Flavobacterium</taxon>
    </lineage>
</organism>
<keyword evidence="2" id="KW-1133">Transmembrane helix</keyword>